<dbReference type="InterPro" id="IPR001789">
    <property type="entry name" value="Sig_transdc_resp-reg_receiver"/>
</dbReference>
<dbReference type="PROSITE" id="PS50110">
    <property type="entry name" value="RESPONSE_REGULATORY"/>
    <property type="match status" value="1"/>
</dbReference>
<protein>
    <submittedName>
        <fullName evidence="4">Response regulator</fullName>
    </submittedName>
</protein>
<reference evidence="4" key="1">
    <citation type="journal article" date="2021" name="Microorganisms">
        <title>The Ever-Expanding Pseudomonas Genus: Description of 43 New Species and Partition of the Pseudomonas putida Group.</title>
        <authorList>
            <person name="Girard L."/>
            <person name="Lood C."/>
            <person name="Hofte M."/>
            <person name="Vandamme P."/>
            <person name="Rokni-Zadeh H."/>
            <person name="van Noort V."/>
            <person name="Lavigne R."/>
            <person name="De Mot R."/>
        </authorList>
    </citation>
    <scope>NUCLEOTIDE SEQUENCE</scope>
    <source>
        <strain evidence="4">COW39</strain>
    </source>
</reference>
<dbReference type="InterPro" id="IPR050595">
    <property type="entry name" value="Bact_response_regulator"/>
</dbReference>
<evidence type="ECO:0000259" key="3">
    <source>
        <dbReference type="PROSITE" id="PS50110"/>
    </source>
</evidence>
<dbReference type="PANTHER" id="PTHR44591">
    <property type="entry name" value="STRESS RESPONSE REGULATOR PROTEIN 1"/>
    <property type="match status" value="1"/>
</dbReference>
<keyword evidence="5" id="KW-1185">Reference proteome</keyword>
<dbReference type="SMART" id="SM00448">
    <property type="entry name" value="REC"/>
    <property type="match status" value="1"/>
</dbReference>
<feature type="domain" description="Response regulatory" evidence="3">
    <location>
        <begin position="3"/>
        <end position="117"/>
    </location>
</feature>
<feature type="modified residue" description="4-aspartylphosphate" evidence="2">
    <location>
        <position position="52"/>
    </location>
</feature>
<evidence type="ECO:0000256" key="2">
    <source>
        <dbReference type="PROSITE-ProRule" id="PRU00169"/>
    </source>
</evidence>
<proteinExistence type="predicted"/>
<dbReference type="Proteomes" id="UP001047646">
    <property type="component" value="Chromosome"/>
</dbReference>
<organism evidence="4 5">
    <name type="scientific">Pseudomonas muyukensis</name>
    <dbReference type="NCBI Taxonomy" id="2842357"/>
    <lineage>
        <taxon>Bacteria</taxon>
        <taxon>Pseudomonadati</taxon>
        <taxon>Pseudomonadota</taxon>
        <taxon>Gammaproteobacteria</taxon>
        <taxon>Pseudomonadales</taxon>
        <taxon>Pseudomonadaceae</taxon>
        <taxon>Pseudomonas</taxon>
    </lineage>
</organism>
<gene>
    <name evidence="4" type="ORF">KSS95_13295</name>
</gene>
<evidence type="ECO:0000313" key="5">
    <source>
        <dbReference type="Proteomes" id="UP001047646"/>
    </source>
</evidence>
<sequence length="119" mass="13195">MNTILIVDDEYLIVDILGFALEDAGYLVEKAGDGEKALEALAQKRVDLVITDYMMPRKNGEELLHAIRANALFKDLPVILMSGAQASQGRVSPDAFAAVFDKPFDIDRMIATVRELLER</sequence>
<keyword evidence="1 2" id="KW-0597">Phosphoprotein</keyword>
<evidence type="ECO:0000313" key="4">
    <source>
        <dbReference type="EMBL" id="QXH33162.1"/>
    </source>
</evidence>
<evidence type="ECO:0000256" key="1">
    <source>
        <dbReference type="ARBA" id="ARBA00022553"/>
    </source>
</evidence>
<dbReference type="EMBL" id="CP077073">
    <property type="protein sequence ID" value="QXH33162.1"/>
    <property type="molecule type" value="Genomic_DNA"/>
</dbReference>
<dbReference type="Pfam" id="PF00072">
    <property type="entry name" value="Response_reg"/>
    <property type="match status" value="1"/>
</dbReference>
<dbReference type="RefSeq" id="WP_217847558.1">
    <property type="nucleotide sequence ID" value="NZ_CP077073.1"/>
</dbReference>
<name>A0ABX8M2U6_9PSED</name>
<accession>A0ABX8M2U6</accession>
<dbReference type="PANTHER" id="PTHR44591:SF3">
    <property type="entry name" value="RESPONSE REGULATORY DOMAIN-CONTAINING PROTEIN"/>
    <property type="match status" value="1"/>
</dbReference>